<keyword evidence="2" id="KW-1185">Reference proteome</keyword>
<evidence type="ECO:0000313" key="2">
    <source>
        <dbReference type="Proteomes" id="UP000245626"/>
    </source>
</evidence>
<name>A0ACD0NNR7_9BASI</name>
<reference evidence="1 2" key="1">
    <citation type="journal article" date="2018" name="Mol. Biol. Evol.">
        <title>Broad Genomic Sampling Reveals a Smut Pathogenic Ancestry of the Fungal Clade Ustilaginomycotina.</title>
        <authorList>
            <person name="Kijpornyongpan T."/>
            <person name="Mondo S.J."/>
            <person name="Barry K."/>
            <person name="Sandor L."/>
            <person name="Lee J."/>
            <person name="Lipzen A."/>
            <person name="Pangilinan J."/>
            <person name="LaButti K."/>
            <person name="Hainaut M."/>
            <person name="Henrissat B."/>
            <person name="Grigoriev I.V."/>
            <person name="Spatafora J.W."/>
            <person name="Aime M.C."/>
        </authorList>
    </citation>
    <scope>NUCLEOTIDE SEQUENCE [LARGE SCALE GENOMIC DNA]</scope>
    <source>
        <strain evidence="1 2">SA 807</strain>
    </source>
</reference>
<proteinExistence type="predicted"/>
<gene>
    <name evidence="1" type="ORF">IE53DRAFT_251672</name>
</gene>
<evidence type="ECO:0000313" key="1">
    <source>
        <dbReference type="EMBL" id="PWN47409.1"/>
    </source>
</evidence>
<protein>
    <submittedName>
        <fullName evidence="1">Uncharacterized protein</fullName>
    </submittedName>
</protein>
<sequence>MQSTYSICSLMMFSLTSTHLLAQRPLPRFSLMGQPRICSPDPTFRHSKLDSSFPHPTGAPPGPRAGTSRGTPH</sequence>
<dbReference type="EMBL" id="KZ820441">
    <property type="protein sequence ID" value="PWN47409.1"/>
    <property type="molecule type" value="Genomic_DNA"/>
</dbReference>
<accession>A0ACD0NNR7</accession>
<organism evidence="1 2">
    <name type="scientific">Violaceomyces palustris</name>
    <dbReference type="NCBI Taxonomy" id="1673888"/>
    <lineage>
        <taxon>Eukaryota</taxon>
        <taxon>Fungi</taxon>
        <taxon>Dikarya</taxon>
        <taxon>Basidiomycota</taxon>
        <taxon>Ustilaginomycotina</taxon>
        <taxon>Ustilaginomycetes</taxon>
        <taxon>Violaceomycetales</taxon>
        <taxon>Violaceomycetaceae</taxon>
        <taxon>Violaceomyces</taxon>
    </lineage>
</organism>
<dbReference type="Proteomes" id="UP000245626">
    <property type="component" value="Unassembled WGS sequence"/>
</dbReference>